<evidence type="ECO:0000313" key="4">
    <source>
        <dbReference type="EMBL" id="KAG2500501.1"/>
    </source>
</evidence>
<dbReference type="AlphaFoldDB" id="A0A836C4T1"/>
<dbReference type="InterPro" id="IPR001214">
    <property type="entry name" value="SET_dom"/>
</dbReference>
<evidence type="ECO:0000256" key="2">
    <source>
        <dbReference type="SAM" id="SignalP"/>
    </source>
</evidence>
<protein>
    <recommendedName>
        <fullName evidence="3">SET domain-containing protein</fullName>
    </recommendedName>
</protein>
<evidence type="ECO:0000313" key="5">
    <source>
        <dbReference type="Proteomes" id="UP000612055"/>
    </source>
</evidence>
<proteinExistence type="predicted"/>
<dbReference type="Proteomes" id="UP000612055">
    <property type="component" value="Unassembled WGS sequence"/>
</dbReference>
<dbReference type="SUPFAM" id="SSF82199">
    <property type="entry name" value="SET domain"/>
    <property type="match status" value="1"/>
</dbReference>
<feature type="chain" id="PRO_5033015916" description="SET domain-containing protein" evidence="2">
    <location>
        <begin position="23"/>
        <end position="450"/>
    </location>
</feature>
<dbReference type="InterPro" id="IPR046341">
    <property type="entry name" value="SET_dom_sf"/>
</dbReference>
<evidence type="ECO:0000259" key="3">
    <source>
        <dbReference type="Pfam" id="PF00856"/>
    </source>
</evidence>
<keyword evidence="5" id="KW-1185">Reference proteome</keyword>
<feature type="signal peptide" evidence="2">
    <location>
        <begin position="1"/>
        <end position="22"/>
    </location>
</feature>
<comment type="caution">
    <text evidence="4">The sequence shown here is derived from an EMBL/GenBank/DDBJ whole genome shotgun (WGS) entry which is preliminary data.</text>
</comment>
<dbReference type="Pfam" id="PF00856">
    <property type="entry name" value="SET"/>
    <property type="match status" value="1"/>
</dbReference>
<sequence length="450" mass="49682">MVAHRSLLLFALAAFAATTSLAQDVSNIDVLFDWFRKRGGVANAEAGVNKEGWRGLFAKEKIRANGTILAIPQSLVLNLGRETQPMSVHILRVLKEYKLGNHSRFWPHVATWPKPHEIVQECTMDDKFLPMWKAPYSPRDLRAPNCAVTPACFCSPPPPSARRRAPPWSARCREDVQLGCKRFVARIYADLQHEAGLKGWRALLRRLTKGSLHHELRAALRGQEVHISLKDVTYAAAITGTRYLAAPHRPADVIMLPVFDLANHRPGCPTYFKVDVKSGDLLMKAGEEYQAGDEICYEYGDMTDDYAVSAYGFLPEPRTPPRLAYVDERGFVDRPYEPRKVQPLTGPREALVSELARLEALRANLTATPDPLPRPEGAEAWVWDMFKALEGRRLAALEHEAGRVRALLEAAPAEEGVQGEGKGGEGGVGEAGAGGQGKETGQGQGQDKEL</sequence>
<accession>A0A836C4T1</accession>
<gene>
    <name evidence="4" type="ORF">HYH03_001279</name>
</gene>
<name>A0A836C4T1_9CHLO</name>
<dbReference type="GO" id="GO:0016279">
    <property type="term" value="F:protein-lysine N-methyltransferase activity"/>
    <property type="evidence" value="ECO:0007669"/>
    <property type="project" value="TreeGrafter"/>
</dbReference>
<dbReference type="PANTHER" id="PTHR13271">
    <property type="entry name" value="UNCHARACTERIZED PUTATIVE METHYLTRANSFERASE"/>
    <property type="match status" value="1"/>
</dbReference>
<dbReference type="OrthoDB" id="540532at2759"/>
<organism evidence="4 5">
    <name type="scientific">Edaphochlamys debaryana</name>
    <dbReference type="NCBI Taxonomy" id="47281"/>
    <lineage>
        <taxon>Eukaryota</taxon>
        <taxon>Viridiplantae</taxon>
        <taxon>Chlorophyta</taxon>
        <taxon>core chlorophytes</taxon>
        <taxon>Chlorophyceae</taxon>
        <taxon>CS clade</taxon>
        <taxon>Chlamydomonadales</taxon>
        <taxon>Chlamydomonadales incertae sedis</taxon>
        <taxon>Edaphochlamys</taxon>
    </lineage>
</organism>
<feature type="region of interest" description="Disordered" evidence="1">
    <location>
        <begin position="411"/>
        <end position="450"/>
    </location>
</feature>
<reference evidence="4" key="1">
    <citation type="journal article" date="2020" name="bioRxiv">
        <title>Comparative genomics of Chlamydomonas.</title>
        <authorList>
            <person name="Craig R.J."/>
            <person name="Hasan A.R."/>
            <person name="Ness R.W."/>
            <person name="Keightley P.D."/>
        </authorList>
    </citation>
    <scope>NUCLEOTIDE SEQUENCE</scope>
    <source>
        <strain evidence="4">CCAP 11/70</strain>
    </source>
</reference>
<dbReference type="EMBL" id="JAEHOE010000003">
    <property type="protein sequence ID" value="KAG2500501.1"/>
    <property type="molecule type" value="Genomic_DNA"/>
</dbReference>
<keyword evidence="2" id="KW-0732">Signal</keyword>
<dbReference type="Gene3D" id="3.90.1410.10">
    <property type="entry name" value="set domain protein methyltransferase, domain 1"/>
    <property type="match status" value="1"/>
</dbReference>
<feature type="compositionally biased region" description="Gly residues" evidence="1">
    <location>
        <begin position="418"/>
        <end position="444"/>
    </location>
</feature>
<dbReference type="InterPro" id="IPR050600">
    <property type="entry name" value="SETD3_SETD6_MTase"/>
</dbReference>
<dbReference type="PANTHER" id="PTHR13271:SF151">
    <property type="entry name" value="SET DOMAIN-CONTAINING PROTEIN 4"/>
    <property type="match status" value="1"/>
</dbReference>
<dbReference type="CDD" id="cd10527">
    <property type="entry name" value="SET_LSMT"/>
    <property type="match status" value="1"/>
</dbReference>
<evidence type="ECO:0000256" key="1">
    <source>
        <dbReference type="SAM" id="MobiDB-lite"/>
    </source>
</evidence>
<feature type="domain" description="SET" evidence="3">
    <location>
        <begin position="54"/>
        <end position="300"/>
    </location>
</feature>